<evidence type="ECO:0000256" key="1">
    <source>
        <dbReference type="SAM" id="MobiDB-lite"/>
    </source>
</evidence>
<dbReference type="EMBL" id="CAUYUE010000016">
    <property type="protein sequence ID" value="CAK0787076.1"/>
    <property type="molecule type" value="Genomic_DNA"/>
</dbReference>
<protein>
    <submittedName>
        <fullName evidence="2">Uncharacterized protein</fullName>
    </submittedName>
</protein>
<accession>A0AAV1IJS2</accession>
<keyword evidence="3" id="KW-1185">Reference proteome</keyword>
<gene>
    <name evidence="2" type="ORF">CVIRNUC_010292</name>
</gene>
<feature type="compositionally biased region" description="Polar residues" evidence="1">
    <location>
        <begin position="283"/>
        <end position="294"/>
    </location>
</feature>
<dbReference type="AlphaFoldDB" id="A0AAV1IJS2"/>
<organism evidence="2 3">
    <name type="scientific">Coccomyxa viridis</name>
    <dbReference type="NCBI Taxonomy" id="1274662"/>
    <lineage>
        <taxon>Eukaryota</taxon>
        <taxon>Viridiplantae</taxon>
        <taxon>Chlorophyta</taxon>
        <taxon>core chlorophytes</taxon>
        <taxon>Trebouxiophyceae</taxon>
        <taxon>Trebouxiophyceae incertae sedis</taxon>
        <taxon>Coccomyxaceae</taxon>
        <taxon>Coccomyxa</taxon>
    </lineage>
</organism>
<feature type="region of interest" description="Disordered" evidence="1">
    <location>
        <begin position="1"/>
        <end position="21"/>
    </location>
</feature>
<evidence type="ECO:0000313" key="3">
    <source>
        <dbReference type="Proteomes" id="UP001314263"/>
    </source>
</evidence>
<evidence type="ECO:0000313" key="2">
    <source>
        <dbReference type="EMBL" id="CAK0787076.1"/>
    </source>
</evidence>
<name>A0AAV1IJS2_9CHLO</name>
<feature type="region of interest" description="Disordered" evidence="1">
    <location>
        <begin position="275"/>
        <end position="296"/>
    </location>
</feature>
<proteinExistence type="predicted"/>
<feature type="compositionally biased region" description="Low complexity" evidence="1">
    <location>
        <begin position="1"/>
        <end position="18"/>
    </location>
</feature>
<sequence>MDSAEPSTSSQASSLEETPSVKLPASAKQAHSCARLDFNCYAVNRLPFLKASCQAGPKDRPCSASGVSHPFVAFFTQFARAKAVACWLSQRGEEVYVHGFKVNRVVEGRWHPIRPGQSTNHATQMCHYAAAGMAFRDWPVDKQQQADAVSGLRHDRPLQAFLVGMNVNANEELHRQHYGFYTFGLFTSRRRALACIQMRGMTTGALSILPVSINEPLRPCLGSDVLTAHETREMVRGAMLFVEQCEQWQAEGGAVGHVMEGMMKLVLDDHRHSLTRSSHKRSLSGTMQSPSRASEQPCLVDLTLKLEN</sequence>
<dbReference type="Proteomes" id="UP001314263">
    <property type="component" value="Unassembled WGS sequence"/>
</dbReference>
<reference evidence="2 3" key="1">
    <citation type="submission" date="2023-10" db="EMBL/GenBank/DDBJ databases">
        <authorList>
            <person name="Maclean D."/>
            <person name="Macfadyen A."/>
        </authorList>
    </citation>
    <scope>NUCLEOTIDE SEQUENCE [LARGE SCALE GENOMIC DNA]</scope>
</reference>
<comment type="caution">
    <text evidence="2">The sequence shown here is derived from an EMBL/GenBank/DDBJ whole genome shotgun (WGS) entry which is preliminary data.</text>
</comment>